<evidence type="ECO:0000313" key="5">
    <source>
        <dbReference type="EMBL" id="CAF0993319.1"/>
    </source>
</evidence>
<dbReference type="InterPro" id="IPR031259">
    <property type="entry name" value="ILBP"/>
</dbReference>
<name>A0A814FUP7_9BILA</name>
<dbReference type="Proteomes" id="UP000663832">
    <property type="component" value="Unassembled WGS sequence"/>
</dbReference>
<dbReference type="Gene3D" id="2.40.128.20">
    <property type="match status" value="1"/>
</dbReference>
<dbReference type="PRINTS" id="PR00178">
    <property type="entry name" value="FATTYACIDBP"/>
</dbReference>
<dbReference type="Proteomes" id="UP000663877">
    <property type="component" value="Unassembled WGS sequence"/>
</dbReference>
<evidence type="ECO:0000256" key="1">
    <source>
        <dbReference type="ARBA" id="ARBA00008390"/>
    </source>
</evidence>
<protein>
    <recommendedName>
        <fullName evidence="3">Lipocalin/cytosolic fatty-acid binding domain-containing protein</fullName>
    </recommendedName>
</protein>
<evidence type="ECO:0000313" key="7">
    <source>
        <dbReference type="Proteomes" id="UP000663877"/>
    </source>
</evidence>
<accession>A0A814FUP7</accession>
<evidence type="ECO:0000313" key="4">
    <source>
        <dbReference type="EMBL" id="CAF0988626.1"/>
    </source>
</evidence>
<dbReference type="InterPro" id="IPR012674">
    <property type="entry name" value="Calycin"/>
</dbReference>
<comment type="caution">
    <text evidence="4">The sequence shown here is derived from an EMBL/GenBank/DDBJ whole genome shotgun (WGS) entry which is preliminary data.</text>
</comment>
<dbReference type="Pfam" id="PF00061">
    <property type="entry name" value="Lipocalin"/>
    <property type="match status" value="1"/>
</dbReference>
<dbReference type="CDD" id="cd00742">
    <property type="entry name" value="FABP"/>
    <property type="match status" value="1"/>
</dbReference>
<feature type="domain" description="Lipocalin/cytosolic fatty-acid binding" evidence="3">
    <location>
        <begin position="13"/>
        <end position="120"/>
    </location>
</feature>
<organism evidence="4 7">
    <name type="scientific">Adineta steineri</name>
    <dbReference type="NCBI Taxonomy" id="433720"/>
    <lineage>
        <taxon>Eukaryota</taxon>
        <taxon>Metazoa</taxon>
        <taxon>Spiralia</taxon>
        <taxon>Gnathifera</taxon>
        <taxon>Rotifera</taxon>
        <taxon>Eurotatoria</taxon>
        <taxon>Bdelloidea</taxon>
        <taxon>Adinetida</taxon>
        <taxon>Adinetidae</taxon>
        <taxon>Adineta</taxon>
    </lineage>
</organism>
<gene>
    <name evidence="4" type="ORF">BJG266_LOCUS15268</name>
    <name evidence="5" type="ORF">QVE165_LOCUS14518</name>
</gene>
<dbReference type="PANTHER" id="PTHR11955">
    <property type="entry name" value="FATTY ACID BINDING PROTEIN"/>
    <property type="match status" value="1"/>
</dbReference>
<reference evidence="4" key="1">
    <citation type="submission" date="2021-02" db="EMBL/GenBank/DDBJ databases">
        <authorList>
            <person name="Nowell W R."/>
        </authorList>
    </citation>
    <scope>NUCLEOTIDE SEQUENCE</scope>
</reference>
<dbReference type="InterPro" id="IPR000566">
    <property type="entry name" value="Lipocln_cytosolic_FA-bd_dom"/>
</dbReference>
<dbReference type="AlphaFoldDB" id="A0A814FUP7"/>
<evidence type="ECO:0000259" key="3">
    <source>
        <dbReference type="Pfam" id="PF00061"/>
    </source>
</evidence>
<comment type="similarity">
    <text evidence="1">Belongs to the calycin superfamily. Fatty-acid binding protein (FABP) family.</text>
</comment>
<keyword evidence="2" id="KW-0446">Lipid-binding</keyword>
<dbReference type="EMBL" id="CAJNOI010000067">
    <property type="protein sequence ID" value="CAF0988626.1"/>
    <property type="molecule type" value="Genomic_DNA"/>
</dbReference>
<proteinExistence type="inferred from homology"/>
<evidence type="ECO:0000313" key="6">
    <source>
        <dbReference type="Proteomes" id="UP000663832"/>
    </source>
</evidence>
<evidence type="ECO:0000256" key="2">
    <source>
        <dbReference type="ARBA" id="ARBA00023121"/>
    </source>
</evidence>
<dbReference type="OrthoDB" id="412780at2759"/>
<dbReference type="EMBL" id="CAJNOM010000077">
    <property type="protein sequence ID" value="CAF0993319.1"/>
    <property type="molecule type" value="Genomic_DNA"/>
</dbReference>
<dbReference type="InterPro" id="IPR000463">
    <property type="entry name" value="Fatty_acid-bd"/>
</dbReference>
<keyword evidence="6" id="KW-1185">Reference proteome</keyword>
<dbReference type="GO" id="GO:0008289">
    <property type="term" value="F:lipid binding"/>
    <property type="evidence" value="ECO:0007669"/>
    <property type="project" value="UniProtKB-KW"/>
</dbReference>
<sequence>MASTDSGMEKFKGTWDFVNSENFDECLREMGISWLIRQAAKAVTKEKMTISTDNNGKWTVKSESTFKTTVYEFTLGVEFDEVRADGAEVKSTITYDNETGRWIHNAIDKQGKKVHLERFIDDEGQQQVEFTCGHVKARRWYKRIE</sequence>
<dbReference type="SUPFAM" id="SSF50814">
    <property type="entry name" value="Lipocalins"/>
    <property type="match status" value="1"/>
</dbReference>